<proteinExistence type="predicted"/>
<dbReference type="GeneID" id="29988842"/>
<dbReference type="STRING" id="398673.A0A2P4ZPE2"/>
<feature type="chain" id="PRO_5015165178" description="AttH domain-containing protein" evidence="1">
    <location>
        <begin position="24"/>
        <end position="368"/>
    </location>
</feature>
<dbReference type="InterPro" id="IPR023374">
    <property type="entry name" value="AttH-like_dom_sf"/>
</dbReference>
<comment type="caution">
    <text evidence="2">The sequence shown here is derived from an EMBL/GenBank/DDBJ whole genome shotgun (WGS) entry which is preliminary data.</text>
</comment>
<keyword evidence="1" id="KW-0732">Signal</keyword>
<name>A0A2P4ZPE2_9HYPO</name>
<accession>A0A2P4ZPE2</accession>
<evidence type="ECO:0000313" key="2">
    <source>
        <dbReference type="EMBL" id="PON26141.1"/>
    </source>
</evidence>
<evidence type="ECO:0000313" key="3">
    <source>
        <dbReference type="Proteomes" id="UP000054821"/>
    </source>
</evidence>
<dbReference type="RefSeq" id="XP_018658074.1">
    <property type="nucleotide sequence ID" value="XM_018808759.1"/>
</dbReference>
<dbReference type="Proteomes" id="UP000054821">
    <property type="component" value="Unassembled WGS sequence"/>
</dbReference>
<sequence length="368" mass="40277">MPVNSTKILAGLWFLCSYARVAALSNSFTALPGDLWLSPPSTEPAINNPFVASGPTYNVSSNQVVRVESTTGLNSHWVGHWITTTDHLHFFLITFTNVVGGGGANGCLVYSLETGSSSSSFITDTPTTIGQDRLKIQFGNQYELQSLTDDNISAINVVANYTENNFSLNTTFQPRGSLLFNGGSGSFFWGSDFNQGWASPAYTSGVFTLNGTTHTIDSKRSTTWYDRQWGDTTPTQGWHWFPIQLDNGIRISTWIVPADKGSAIEAFATALYPNGRQEVVSVSPDMKPSNPWVSSKTNRTWFGSFEVSFLDEYNSVIKATSPNVTIRHFGEASFGAGFAFCDSFTLYSGTWKGEKVSGWGIVEQWPAT</sequence>
<organism evidence="2 3">
    <name type="scientific">Trichoderma gamsii</name>
    <dbReference type="NCBI Taxonomy" id="398673"/>
    <lineage>
        <taxon>Eukaryota</taxon>
        <taxon>Fungi</taxon>
        <taxon>Dikarya</taxon>
        <taxon>Ascomycota</taxon>
        <taxon>Pezizomycotina</taxon>
        <taxon>Sordariomycetes</taxon>
        <taxon>Hypocreomycetidae</taxon>
        <taxon>Hypocreales</taxon>
        <taxon>Hypocreaceae</taxon>
        <taxon>Trichoderma</taxon>
    </lineage>
</organism>
<evidence type="ECO:0000256" key="1">
    <source>
        <dbReference type="SAM" id="SignalP"/>
    </source>
</evidence>
<reference evidence="2 3" key="1">
    <citation type="journal article" date="2016" name="Genome Announc.">
        <title>Draft Whole-Genome Sequence of Trichoderma gamsii T6085, a Promising Biocontrol Agent of Fusarium Head Blight on Wheat.</title>
        <authorList>
            <person name="Baroncelli R."/>
            <person name="Zapparata A."/>
            <person name="Piaggeschi G."/>
            <person name="Sarrocco S."/>
            <person name="Vannacci G."/>
        </authorList>
    </citation>
    <scope>NUCLEOTIDE SEQUENCE [LARGE SCALE GENOMIC DNA]</scope>
    <source>
        <strain evidence="2 3">T6085</strain>
    </source>
</reference>
<dbReference type="Gene3D" id="2.40.370.10">
    <property type="entry name" value="AttH-like domain"/>
    <property type="match status" value="2"/>
</dbReference>
<dbReference type="AlphaFoldDB" id="A0A2P4ZPE2"/>
<gene>
    <name evidence="2" type="ORF">TGAM01_v205085</name>
</gene>
<protein>
    <recommendedName>
        <fullName evidence="4">AttH domain-containing protein</fullName>
    </recommendedName>
</protein>
<evidence type="ECO:0008006" key="4">
    <source>
        <dbReference type="Google" id="ProtNLM"/>
    </source>
</evidence>
<dbReference type="SUPFAM" id="SSF159245">
    <property type="entry name" value="AttH-like"/>
    <property type="match status" value="1"/>
</dbReference>
<dbReference type="InterPro" id="IPR053112">
    <property type="entry name" value="Fungal_Dehydratase/Hydratase"/>
</dbReference>
<dbReference type="PANTHER" id="PTHR40617:SF1">
    <property type="entry name" value="ATTH DOMAIN-CONTAINING PROTEIN-RELATED"/>
    <property type="match status" value="1"/>
</dbReference>
<dbReference type="PANTHER" id="PTHR40617">
    <property type="entry name" value="TERPENE CYCLASE ASQC"/>
    <property type="match status" value="1"/>
</dbReference>
<dbReference type="EMBL" id="JPDN02000015">
    <property type="protein sequence ID" value="PON26141.1"/>
    <property type="molecule type" value="Genomic_DNA"/>
</dbReference>
<keyword evidence="3" id="KW-1185">Reference proteome</keyword>
<feature type="signal peptide" evidence="1">
    <location>
        <begin position="1"/>
        <end position="23"/>
    </location>
</feature>